<name>A0A453GVN4_AEGTS</name>
<reference evidence="7" key="4">
    <citation type="submission" date="2019-03" db="UniProtKB">
        <authorList>
            <consortium name="EnsemblPlants"/>
        </authorList>
    </citation>
    <scope>IDENTIFICATION</scope>
</reference>
<dbReference type="Gramene" id="AET3Gv21232000.2">
    <property type="protein sequence ID" value="AET3Gv21232000.2"/>
    <property type="gene ID" value="AET3Gv21232000"/>
</dbReference>
<dbReference type="EnsemblPlants" id="AET3Gv21232000.2">
    <property type="protein sequence ID" value="AET3Gv21232000.2"/>
    <property type="gene ID" value="AET3Gv21232000"/>
</dbReference>
<organism evidence="7 8">
    <name type="scientific">Aegilops tauschii subsp. strangulata</name>
    <name type="common">Goatgrass</name>
    <dbReference type="NCBI Taxonomy" id="200361"/>
    <lineage>
        <taxon>Eukaryota</taxon>
        <taxon>Viridiplantae</taxon>
        <taxon>Streptophyta</taxon>
        <taxon>Embryophyta</taxon>
        <taxon>Tracheophyta</taxon>
        <taxon>Spermatophyta</taxon>
        <taxon>Magnoliopsida</taxon>
        <taxon>Liliopsida</taxon>
        <taxon>Poales</taxon>
        <taxon>Poaceae</taxon>
        <taxon>BOP clade</taxon>
        <taxon>Pooideae</taxon>
        <taxon>Triticodae</taxon>
        <taxon>Triticeae</taxon>
        <taxon>Triticinae</taxon>
        <taxon>Aegilops</taxon>
    </lineage>
</organism>
<proteinExistence type="predicted"/>
<dbReference type="Pfam" id="PF02535">
    <property type="entry name" value="Zip"/>
    <property type="match status" value="1"/>
</dbReference>
<evidence type="ECO:0000256" key="4">
    <source>
        <dbReference type="ARBA" id="ARBA00023136"/>
    </source>
</evidence>
<protein>
    <recommendedName>
        <fullName evidence="9">Zinc transporter</fullName>
    </recommendedName>
</protein>
<evidence type="ECO:0000313" key="7">
    <source>
        <dbReference type="EnsemblPlants" id="AET3Gv21232000.2"/>
    </source>
</evidence>
<dbReference type="AlphaFoldDB" id="A0A453GVN4"/>
<keyword evidence="3 5" id="KW-1133">Transmembrane helix</keyword>
<evidence type="ECO:0008006" key="9">
    <source>
        <dbReference type="Google" id="ProtNLM"/>
    </source>
</evidence>
<feature type="transmembrane region" description="Helical" evidence="5">
    <location>
        <begin position="60"/>
        <end position="83"/>
    </location>
</feature>
<evidence type="ECO:0000256" key="1">
    <source>
        <dbReference type="ARBA" id="ARBA00004651"/>
    </source>
</evidence>
<dbReference type="Proteomes" id="UP000015105">
    <property type="component" value="Chromosome 3D"/>
</dbReference>
<feature type="transmembrane region" description="Helical" evidence="5">
    <location>
        <begin position="130"/>
        <end position="151"/>
    </location>
</feature>
<evidence type="ECO:0000256" key="2">
    <source>
        <dbReference type="ARBA" id="ARBA00022692"/>
    </source>
</evidence>
<accession>A0A453GVN4</accession>
<keyword evidence="8" id="KW-1185">Reference proteome</keyword>
<feature type="chain" id="PRO_5019095504" description="Zinc transporter" evidence="6">
    <location>
        <begin position="28"/>
        <end position="225"/>
    </location>
</feature>
<keyword evidence="4 5" id="KW-0472">Membrane</keyword>
<reference evidence="8" key="1">
    <citation type="journal article" date="2014" name="Science">
        <title>Ancient hybridizations among the ancestral genomes of bread wheat.</title>
        <authorList>
            <consortium name="International Wheat Genome Sequencing Consortium,"/>
            <person name="Marcussen T."/>
            <person name="Sandve S.R."/>
            <person name="Heier L."/>
            <person name="Spannagl M."/>
            <person name="Pfeifer M."/>
            <person name="Jakobsen K.S."/>
            <person name="Wulff B.B."/>
            <person name="Steuernagel B."/>
            <person name="Mayer K.F."/>
            <person name="Olsen O.A."/>
        </authorList>
    </citation>
    <scope>NUCLEOTIDE SEQUENCE [LARGE SCALE GENOMIC DNA]</scope>
    <source>
        <strain evidence="8">cv. AL8/78</strain>
    </source>
</reference>
<dbReference type="GO" id="GO:0005385">
    <property type="term" value="F:zinc ion transmembrane transporter activity"/>
    <property type="evidence" value="ECO:0007669"/>
    <property type="project" value="TreeGrafter"/>
</dbReference>
<dbReference type="PANTHER" id="PTHR11040:SF140">
    <property type="entry name" value="ZRT (ZRT), IRT- (IRT-) LIKE PROTEIN TRANSPORTER"/>
    <property type="match status" value="1"/>
</dbReference>
<dbReference type="Gene3D" id="1.20.140.150">
    <property type="match status" value="1"/>
</dbReference>
<evidence type="ECO:0000256" key="5">
    <source>
        <dbReference type="SAM" id="Phobius"/>
    </source>
</evidence>
<comment type="subcellular location">
    <subcellularLocation>
        <location evidence="1">Cell membrane</location>
        <topology evidence="1">Multi-pass membrane protein</topology>
    </subcellularLocation>
</comment>
<reference evidence="7" key="3">
    <citation type="journal article" date="2017" name="Nature">
        <title>Genome sequence of the progenitor of the wheat D genome Aegilops tauschii.</title>
        <authorList>
            <person name="Luo M.C."/>
            <person name="Gu Y.Q."/>
            <person name="Puiu D."/>
            <person name="Wang H."/>
            <person name="Twardziok S.O."/>
            <person name="Deal K.R."/>
            <person name="Huo N."/>
            <person name="Zhu T."/>
            <person name="Wang L."/>
            <person name="Wang Y."/>
            <person name="McGuire P.E."/>
            <person name="Liu S."/>
            <person name="Long H."/>
            <person name="Ramasamy R.K."/>
            <person name="Rodriguez J.C."/>
            <person name="Van S.L."/>
            <person name="Yuan L."/>
            <person name="Wang Z."/>
            <person name="Xia Z."/>
            <person name="Xiao L."/>
            <person name="Anderson O.D."/>
            <person name="Ouyang S."/>
            <person name="Liang Y."/>
            <person name="Zimin A.V."/>
            <person name="Pertea G."/>
            <person name="Qi P."/>
            <person name="Bennetzen J.L."/>
            <person name="Dai X."/>
            <person name="Dawson M.W."/>
            <person name="Muller H.G."/>
            <person name="Kugler K."/>
            <person name="Rivarola-Duarte L."/>
            <person name="Spannagl M."/>
            <person name="Mayer K.F.X."/>
            <person name="Lu F.H."/>
            <person name="Bevan M.W."/>
            <person name="Leroy P."/>
            <person name="Li P."/>
            <person name="You F.M."/>
            <person name="Sun Q."/>
            <person name="Liu Z."/>
            <person name="Lyons E."/>
            <person name="Wicker T."/>
            <person name="Salzberg S.L."/>
            <person name="Devos K.M."/>
            <person name="Dvorak J."/>
        </authorList>
    </citation>
    <scope>NUCLEOTIDE SEQUENCE [LARGE SCALE GENOMIC DNA]</scope>
    <source>
        <strain evidence="7">cv. AL8/78</strain>
    </source>
</reference>
<reference evidence="8" key="2">
    <citation type="journal article" date="2017" name="Nat. Plants">
        <title>The Aegilops tauschii genome reveals multiple impacts of transposons.</title>
        <authorList>
            <person name="Zhao G."/>
            <person name="Zou C."/>
            <person name="Li K."/>
            <person name="Wang K."/>
            <person name="Li T."/>
            <person name="Gao L."/>
            <person name="Zhang X."/>
            <person name="Wang H."/>
            <person name="Yang Z."/>
            <person name="Liu X."/>
            <person name="Jiang W."/>
            <person name="Mao L."/>
            <person name="Kong X."/>
            <person name="Jiao Y."/>
            <person name="Jia J."/>
        </authorList>
    </citation>
    <scope>NUCLEOTIDE SEQUENCE [LARGE SCALE GENOMIC DNA]</scope>
    <source>
        <strain evidence="8">cv. AL8/78</strain>
    </source>
</reference>
<sequence>RRTSNLICTLLLLSLLLLTCLFQQASGHGGVDHGDGDEDEDAHHGDAGVGGGGLRSRGLIAVKVWCLVILLVFTFLGGVSPYFYRWNEAFLLLGTQFAAGIFLGTALMHFLAGSTSTFNALTHSPYPFSFMLACAGFLLTMLSDVAIVAVANRQRVNQAAPIQKEAEEEGESASAAAHAHPMLMTATSSFEDAILLIVALCFHSIFEGIAIGVSGTNSLWCKNLN</sequence>
<keyword evidence="6" id="KW-0732">Signal</keyword>
<feature type="signal peptide" evidence="6">
    <location>
        <begin position="1"/>
        <end position="27"/>
    </location>
</feature>
<dbReference type="PANTHER" id="PTHR11040">
    <property type="entry name" value="ZINC/IRON TRANSPORTER"/>
    <property type="match status" value="1"/>
</dbReference>
<evidence type="ECO:0000313" key="8">
    <source>
        <dbReference type="Proteomes" id="UP000015105"/>
    </source>
</evidence>
<evidence type="ECO:0000256" key="6">
    <source>
        <dbReference type="SAM" id="SignalP"/>
    </source>
</evidence>
<feature type="transmembrane region" description="Helical" evidence="5">
    <location>
        <begin position="193"/>
        <end position="215"/>
    </location>
</feature>
<evidence type="ECO:0000256" key="3">
    <source>
        <dbReference type="ARBA" id="ARBA00022989"/>
    </source>
</evidence>
<dbReference type="GO" id="GO:0005886">
    <property type="term" value="C:plasma membrane"/>
    <property type="evidence" value="ECO:0007669"/>
    <property type="project" value="UniProtKB-SubCell"/>
</dbReference>
<feature type="transmembrane region" description="Helical" evidence="5">
    <location>
        <begin position="90"/>
        <end position="110"/>
    </location>
</feature>
<reference evidence="7" key="5">
    <citation type="journal article" date="2021" name="G3 (Bethesda)">
        <title>Aegilops tauschii genome assembly Aet v5.0 features greater sequence contiguity and improved annotation.</title>
        <authorList>
            <person name="Wang L."/>
            <person name="Zhu T."/>
            <person name="Rodriguez J.C."/>
            <person name="Deal K.R."/>
            <person name="Dubcovsky J."/>
            <person name="McGuire P.E."/>
            <person name="Lux T."/>
            <person name="Spannagl M."/>
            <person name="Mayer K.F.X."/>
            <person name="Baldrich P."/>
            <person name="Meyers B.C."/>
            <person name="Huo N."/>
            <person name="Gu Y.Q."/>
            <person name="Zhou H."/>
            <person name="Devos K.M."/>
            <person name="Bennetzen J.L."/>
            <person name="Unver T."/>
            <person name="Budak H."/>
            <person name="Gulick P.J."/>
            <person name="Galiba G."/>
            <person name="Kalapos B."/>
            <person name="Nelson D.R."/>
            <person name="Li P."/>
            <person name="You F.M."/>
            <person name="Luo M.C."/>
            <person name="Dvorak J."/>
        </authorList>
    </citation>
    <scope>NUCLEOTIDE SEQUENCE [LARGE SCALE GENOMIC DNA]</scope>
    <source>
        <strain evidence="7">cv. AL8/78</strain>
    </source>
</reference>
<dbReference type="InterPro" id="IPR003689">
    <property type="entry name" value="ZIP"/>
</dbReference>
<keyword evidence="2 5" id="KW-0812">Transmembrane</keyword>